<name>A0A9W5RC43_BACCE</name>
<sequence>MSFKAPIENIFIIVQKRKLSKGNKYFFKRGVFLYTSICLKDFKGFKKGEIFNTYERANYAYLNKENSYNKEFVQVYFSDFKNYFHKVNEYLLIPKLIKEKRYKWFRKVQYTKIVTEFYKFDLETKYLRRIQREIYMPIYLIKEEEFILQFSDTIHYVVSTLEEIAKMHTFTNVDLDAEITRAAEYFKELLLLYNSTDKSAQIEVTNLLGEHHQYMDRVVRVMKEFNRV</sequence>
<accession>A0A9W5RC43</accession>
<evidence type="ECO:0000313" key="1">
    <source>
        <dbReference type="EMBL" id="EOQ19741.1"/>
    </source>
</evidence>
<evidence type="ECO:0000313" key="2">
    <source>
        <dbReference type="Proteomes" id="UP000014028"/>
    </source>
</evidence>
<organism evidence="1 2">
    <name type="scientific">Bacillus cereus VD184</name>
    <dbReference type="NCBI Taxonomy" id="1053242"/>
    <lineage>
        <taxon>Bacteria</taxon>
        <taxon>Bacillati</taxon>
        <taxon>Bacillota</taxon>
        <taxon>Bacilli</taxon>
        <taxon>Bacillales</taxon>
        <taxon>Bacillaceae</taxon>
        <taxon>Bacillus</taxon>
        <taxon>Bacillus cereus group</taxon>
    </lineage>
</organism>
<comment type="caution">
    <text evidence="1">The sequence shown here is derived from an EMBL/GenBank/DDBJ whole genome shotgun (WGS) entry which is preliminary data.</text>
</comment>
<gene>
    <name evidence="1" type="ORF">IKC_04215</name>
</gene>
<reference evidence="1 2" key="1">
    <citation type="submission" date="2012-12" db="EMBL/GenBank/DDBJ databases">
        <title>The Genome Sequence of Bacillus cereus VD184.</title>
        <authorList>
            <consortium name="The Broad Institute Genome Sequencing Platform"/>
            <consortium name="The Broad Institute Genome Sequencing Center for Infectious Disease"/>
            <person name="Feldgarden M."/>
            <person name="Van der Auwera G.A."/>
            <person name="Mahillon J."/>
            <person name="Duprez V."/>
            <person name="Timmery S."/>
            <person name="Mattelet C."/>
            <person name="Dierick K."/>
            <person name="Sun M."/>
            <person name="Yu Z."/>
            <person name="Zhu L."/>
            <person name="Hu X."/>
            <person name="Shank E.B."/>
            <person name="Swiecicka I."/>
            <person name="Hansen B.M."/>
            <person name="Andrup L."/>
            <person name="Walker B."/>
            <person name="Young S.K."/>
            <person name="Zeng Q."/>
            <person name="Gargeya S."/>
            <person name="Fitzgerald M."/>
            <person name="Haas B."/>
            <person name="Abouelleil A."/>
            <person name="Alvarado L."/>
            <person name="Arachchi H.M."/>
            <person name="Berlin A.M."/>
            <person name="Chapman S.B."/>
            <person name="Dewar J."/>
            <person name="Goldberg J."/>
            <person name="Griggs A."/>
            <person name="Gujja S."/>
            <person name="Hansen M."/>
            <person name="Howarth C."/>
            <person name="Imamovic A."/>
            <person name="Larimer J."/>
            <person name="McCowan C."/>
            <person name="Murphy C."/>
            <person name="Neiman D."/>
            <person name="Pearson M."/>
            <person name="Priest M."/>
            <person name="Roberts A."/>
            <person name="Saif S."/>
            <person name="Shea T."/>
            <person name="Sisk P."/>
            <person name="Sykes S."/>
            <person name="Wortman J."/>
            <person name="Nusbaum C."/>
            <person name="Birren B."/>
        </authorList>
    </citation>
    <scope>NUCLEOTIDE SEQUENCE [LARGE SCALE GENOMIC DNA]</scope>
    <source>
        <strain evidence="1 2">VD184</strain>
    </source>
</reference>
<dbReference type="Proteomes" id="UP000014028">
    <property type="component" value="Unassembled WGS sequence"/>
</dbReference>
<dbReference type="RefSeq" id="WP_016121699.1">
    <property type="nucleotide sequence ID" value="NZ_KB976820.1"/>
</dbReference>
<dbReference type="EMBL" id="AHFK01000018">
    <property type="protein sequence ID" value="EOQ19741.1"/>
    <property type="molecule type" value="Genomic_DNA"/>
</dbReference>
<proteinExistence type="predicted"/>
<protein>
    <submittedName>
        <fullName evidence="1">Uncharacterized protein</fullName>
    </submittedName>
</protein>
<dbReference type="AlphaFoldDB" id="A0A9W5RC43"/>